<dbReference type="InterPro" id="IPR006140">
    <property type="entry name" value="D-isomer_DH_NAD-bd"/>
</dbReference>
<accession>A0A1X7V0W3</accession>
<feature type="domain" description="D-isomer specific 2-hydroxyacid dehydrogenase catalytic" evidence="9">
    <location>
        <begin position="9"/>
        <end position="321"/>
    </location>
</feature>
<reference evidence="12" key="1">
    <citation type="journal article" date="2010" name="Nature">
        <title>The Amphimedon queenslandica genome and the evolution of animal complexity.</title>
        <authorList>
            <person name="Srivastava M."/>
            <person name="Simakov O."/>
            <person name="Chapman J."/>
            <person name="Fahey B."/>
            <person name="Gauthier M.E."/>
            <person name="Mitros T."/>
            <person name="Richards G.S."/>
            <person name="Conaco C."/>
            <person name="Dacre M."/>
            <person name="Hellsten U."/>
            <person name="Larroux C."/>
            <person name="Putnam N.H."/>
            <person name="Stanke M."/>
            <person name="Adamska M."/>
            <person name="Darling A."/>
            <person name="Degnan S.M."/>
            <person name="Oakley T.H."/>
            <person name="Plachetzki D.C."/>
            <person name="Zhai Y."/>
            <person name="Adamski M."/>
            <person name="Calcino A."/>
            <person name="Cummins S.F."/>
            <person name="Goodstein D.M."/>
            <person name="Harris C."/>
            <person name="Jackson D.J."/>
            <person name="Leys S.P."/>
            <person name="Shu S."/>
            <person name="Woodcroft B.J."/>
            <person name="Vervoort M."/>
            <person name="Kosik K.S."/>
            <person name="Manning G."/>
            <person name="Degnan B.M."/>
            <person name="Rokhsar D.S."/>
        </authorList>
    </citation>
    <scope>NUCLEOTIDE SEQUENCE [LARGE SCALE GENOMIC DNA]</scope>
</reference>
<dbReference type="SUPFAM" id="SSF51735">
    <property type="entry name" value="NAD(P)-binding Rossmann-fold domains"/>
    <property type="match status" value="1"/>
</dbReference>
<sequence length="327" mass="34463">MAGLGEKKVLISDSISKICQETLTSAGFTVDYRPGISKEDLIACIKDYDGLIVRSGTKVTKEVLEAGAGRLKAVGRAGTGVDNIDIPVASEKGIAVINTPSGNSISAAEHTCAMILATARNIPQGHFSVKNGKWERSKFMGVEVQGKTLAIIGLGRIGREVATRMQSFGMKTIGFDPLVPADEAAKFGVEWMETANIWPLADFITVHTPLIPATKGLLNDTSFGQCKKGVRVVNVARGGIIDEAALVRALQSGQCGGAALDVYSTEPPTSNGLEDLVKEEKVVCTPHLGASTVEAQVKVAEEVANEFIAMAEGRTVNGLLNGKALKK</sequence>
<protein>
    <recommendedName>
        <fullName evidence="3">D-3-phosphoglycerate dehydrogenase</fullName>
    </recommendedName>
</protein>
<evidence type="ECO:0000259" key="10">
    <source>
        <dbReference type="Pfam" id="PF02826"/>
    </source>
</evidence>
<dbReference type="InterPro" id="IPR029753">
    <property type="entry name" value="D-isomer_DH_CS"/>
</dbReference>
<dbReference type="PROSITE" id="PS00670">
    <property type="entry name" value="D_2_HYDROXYACID_DH_2"/>
    <property type="match status" value="1"/>
</dbReference>
<dbReference type="InParanoid" id="A0A1X7V0W3"/>
<dbReference type="Proteomes" id="UP000007879">
    <property type="component" value="Unassembled WGS sequence"/>
</dbReference>
<keyword evidence="7" id="KW-0520">NAD</keyword>
<dbReference type="Gene3D" id="3.40.50.720">
    <property type="entry name" value="NAD(P)-binding Rossmann-like Domain"/>
    <property type="match status" value="2"/>
</dbReference>
<evidence type="ECO:0000259" key="9">
    <source>
        <dbReference type="Pfam" id="PF00389"/>
    </source>
</evidence>
<dbReference type="EnsemblMetazoa" id="Aqu2.1.33591_001">
    <property type="protein sequence ID" value="Aqu2.1.33591_001"/>
    <property type="gene ID" value="Aqu2.1.33591"/>
</dbReference>
<name>A0A1X7V0W3_AMPQE</name>
<dbReference type="FunFam" id="3.40.50.720:FF:000021">
    <property type="entry name" value="D-3-phosphoglycerate dehydrogenase"/>
    <property type="match status" value="1"/>
</dbReference>
<dbReference type="KEGG" id="aqu:100635774"/>
<dbReference type="PANTHER" id="PTHR42938:SF22">
    <property type="entry name" value="D-3-PHOSPHOGLYCERATE DEHYDROGENASE"/>
    <property type="match status" value="1"/>
</dbReference>
<evidence type="ECO:0000256" key="4">
    <source>
        <dbReference type="ARBA" id="ARBA00022553"/>
    </source>
</evidence>
<proteinExistence type="inferred from homology"/>
<evidence type="ECO:0000256" key="7">
    <source>
        <dbReference type="ARBA" id="ARBA00023027"/>
    </source>
</evidence>
<comment type="similarity">
    <text evidence="1 8">Belongs to the D-isomer specific 2-hydroxyacid dehydrogenase family.</text>
</comment>
<evidence type="ECO:0000313" key="11">
    <source>
        <dbReference type="EnsemblMetazoa" id="Aqu2.1.33591_001"/>
    </source>
</evidence>
<comment type="subunit">
    <text evidence="2">Homotetramer.</text>
</comment>
<dbReference type="GO" id="GO:0051287">
    <property type="term" value="F:NAD binding"/>
    <property type="evidence" value="ECO:0007669"/>
    <property type="project" value="InterPro"/>
</dbReference>
<dbReference type="EnsemblMetazoa" id="XM_003386047.3">
    <property type="protein sequence ID" value="XP_003386095.1"/>
    <property type="gene ID" value="LOC100635774"/>
</dbReference>
<dbReference type="PROSITE" id="PS00671">
    <property type="entry name" value="D_2_HYDROXYACID_DH_3"/>
    <property type="match status" value="1"/>
</dbReference>
<feature type="domain" description="D-isomer specific 2-hydroxyacid dehydrogenase NAD-binding" evidence="10">
    <location>
        <begin position="113"/>
        <end position="289"/>
    </location>
</feature>
<keyword evidence="5" id="KW-0007">Acetylation</keyword>
<keyword evidence="12" id="KW-1185">Reference proteome</keyword>
<evidence type="ECO:0000256" key="5">
    <source>
        <dbReference type="ARBA" id="ARBA00022990"/>
    </source>
</evidence>
<evidence type="ECO:0000313" key="12">
    <source>
        <dbReference type="Proteomes" id="UP000007879"/>
    </source>
</evidence>
<dbReference type="Pfam" id="PF02826">
    <property type="entry name" value="2-Hacid_dh_C"/>
    <property type="match status" value="1"/>
</dbReference>
<dbReference type="STRING" id="400682.A0A1X7V0W3"/>
<dbReference type="GO" id="GO:0004617">
    <property type="term" value="F:phosphoglycerate dehydrogenase activity"/>
    <property type="evidence" value="ECO:0007669"/>
    <property type="project" value="TreeGrafter"/>
</dbReference>
<dbReference type="OrthoDB" id="1621027at2759"/>
<gene>
    <name evidence="11" type="primary">100635774</name>
</gene>
<dbReference type="eggNOG" id="KOG0068">
    <property type="taxonomic scope" value="Eukaryota"/>
</dbReference>
<keyword evidence="6 8" id="KW-0560">Oxidoreductase</keyword>
<dbReference type="AlphaFoldDB" id="A0A1X7V0W3"/>
<evidence type="ECO:0000256" key="3">
    <source>
        <dbReference type="ARBA" id="ARBA00021582"/>
    </source>
</evidence>
<dbReference type="Pfam" id="PF00389">
    <property type="entry name" value="2-Hacid_dh"/>
    <property type="match status" value="1"/>
</dbReference>
<reference evidence="11" key="2">
    <citation type="submission" date="2017-05" db="UniProtKB">
        <authorList>
            <consortium name="EnsemblMetazoa"/>
        </authorList>
    </citation>
    <scope>IDENTIFICATION</scope>
</reference>
<keyword evidence="4" id="KW-0597">Phosphoprotein</keyword>
<evidence type="ECO:0000256" key="8">
    <source>
        <dbReference type="RuleBase" id="RU003719"/>
    </source>
</evidence>
<evidence type="ECO:0000256" key="2">
    <source>
        <dbReference type="ARBA" id="ARBA00011881"/>
    </source>
</evidence>
<dbReference type="InterPro" id="IPR029752">
    <property type="entry name" value="D-isomer_DH_CS1"/>
</dbReference>
<evidence type="ECO:0000256" key="1">
    <source>
        <dbReference type="ARBA" id="ARBA00005854"/>
    </source>
</evidence>
<dbReference type="PANTHER" id="PTHR42938">
    <property type="entry name" value="FORMATE DEHYDROGENASE 1"/>
    <property type="match status" value="1"/>
</dbReference>
<organism evidence="11">
    <name type="scientific">Amphimedon queenslandica</name>
    <name type="common">Sponge</name>
    <dbReference type="NCBI Taxonomy" id="400682"/>
    <lineage>
        <taxon>Eukaryota</taxon>
        <taxon>Metazoa</taxon>
        <taxon>Porifera</taxon>
        <taxon>Demospongiae</taxon>
        <taxon>Heteroscleromorpha</taxon>
        <taxon>Haplosclerida</taxon>
        <taxon>Niphatidae</taxon>
        <taxon>Amphimedon</taxon>
    </lineage>
</organism>
<evidence type="ECO:0000256" key="6">
    <source>
        <dbReference type="ARBA" id="ARBA00023002"/>
    </source>
</evidence>
<dbReference type="InterPro" id="IPR036291">
    <property type="entry name" value="NAD(P)-bd_dom_sf"/>
</dbReference>
<dbReference type="CDD" id="cd12173">
    <property type="entry name" value="PGDH_4"/>
    <property type="match status" value="1"/>
</dbReference>
<dbReference type="SUPFAM" id="SSF52283">
    <property type="entry name" value="Formate/glycerate dehydrogenase catalytic domain-like"/>
    <property type="match status" value="1"/>
</dbReference>
<dbReference type="OMA" id="SKGCWEV"/>
<dbReference type="InterPro" id="IPR006139">
    <property type="entry name" value="D-isomer_2_OHA_DH_cat_dom"/>
</dbReference>
<dbReference type="PROSITE" id="PS00065">
    <property type="entry name" value="D_2_HYDROXYACID_DH_1"/>
    <property type="match status" value="1"/>
</dbReference>